<keyword evidence="1" id="KW-0812">Transmembrane</keyword>
<comment type="caution">
    <text evidence="3">The sequence shown here is derived from an EMBL/GenBank/DDBJ whole genome shotgun (WGS) entry which is preliminary data.</text>
</comment>
<feature type="transmembrane region" description="Helical" evidence="1">
    <location>
        <begin position="143"/>
        <end position="170"/>
    </location>
</feature>
<feature type="signal peptide" evidence="2">
    <location>
        <begin position="1"/>
        <end position="21"/>
    </location>
</feature>
<keyword evidence="1" id="KW-0472">Membrane</keyword>
<gene>
    <name evidence="3" type="ORF">PROFUN_06655</name>
</gene>
<reference evidence="3 4" key="1">
    <citation type="journal article" date="2018" name="Genome Biol. Evol.">
        <title>Multiple Roots of Fruiting Body Formation in Amoebozoa.</title>
        <authorList>
            <person name="Hillmann F."/>
            <person name="Forbes G."/>
            <person name="Novohradska S."/>
            <person name="Ferling I."/>
            <person name="Riege K."/>
            <person name="Groth M."/>
            <person name="Westermann M."/>
            <person name="Marz M."/>
            <person name="Spaller T."/>
            <person name="Winckler T."/>
            <person name="Schaap P."/>
            <person name="Glockner G."/>
        </authorList>
    </citation>
    <scope>NUCLEOTIDE SEQUENCE [LARGE SCALE GENOMIC DNA]</scope>
    <source>
        <strain evidence="3 4">Jena</strain>
    </source>
</reference>
<dbReference type="EMBL" id="MDYQ01000441">
    <property type="protein sequence ID" value="PRP74794.1"/>
    <property type="molecule type" value="Genomic_DNA"/>
</dbReference>
<evidence type="ECO:0008006" key="5">
    <source>
        <dbReference type="Google" id="ProtNLM"/>
    </source>
</evidence>
<name>A0A2P6MSX3_9EUKA</name>
<keyword evidence="2" id="KW-0732">Signal</keyword>
<evidence type="ECO:0000256" key="2">
    <source>
        <dbReference type="SAM" id="SignalP"/>
    </source>
</evidence>
<feature type="transmembrane region" description="Helical" evidence="1">
    <location>
        <begin position="244"/>
        <end position="261"/>
    </location>
</feature>
<sequence length="442" mass="49974">MGDRLRWCLLALAVTIQCVSGLCGGYATLAIGTVASDYFTIDRPQLASALEFHIEVIGNYTLVQPPVEGHVYNSENLLEEQLGSDVPRTVVSLEWKGNVGTATVHFSSFAAPQFARAIFRSKPGAAVIALKTRISYVPDNPSFWRATGIIIGVIMLASLPFLVILASFYLDSSRFTWERIGPNQYPYFPPRPVEFLLKYKKGYRLESMWMQPIHGFRIYHLNHHDILWIWFPDDDEPLNRRRRTLVTLFTVWFVFLFQFYWNDFLSAWADDIIDETAVVSPKSGAAGGAFLAFLLRFFMADIVAVLARFFGRKLFSNLHTNPTKMLCAGSDNPNKTKAGVVINWAAIALLLVSFFLLLGDLIFVERKFTFGYVLVWSFVPFLASLIWRTAAVSLLWSFVLYRLKCTFGAENPTVNVKSEHEKLFDGSRGYGSVGDFNEGEEV</sequence>
<keyword evidence="1" id="KW-1133">Transmembrane helix</keyword>
<keyword evidence="4" id="KW-1185">Reference proteome</keyword>
<evidence type="ECO:0000256" key="1">
    <source>
        <dbReference type="SAM" id="Phobius"/>
    </source>
</evidence>
<proteinExistence type="predicted"/>
<organism evidence="3 4">
    <name type="scientific">Planoprotostelium fungivorum</name>
    <dbReference type="NCBI Taxonomy" id="1890364"/>
    <lineage>
        <taxon>Eukaryota</taxon>
        <taxon>Amoebozoa</taxon>
        <taxon>Evosea</taxon>
        <taxon>Variosea</taxon>
        <taxon>Cavosteliida</taxon>
        <taxon>Cavosteliaceae</taxon>
        <taxon>Planoprotostelium</taxon>
    </lineage>
</organism>
<feature type="transmembrane region" description="Helical" evidence="1">
    <location>
        <begin position="370"/>
        <end position="396"/>
    </location>
</feature>
<evidence type="ECO:0000313" key="4">
    <source>
        <dbReference type="Proteomes" id="UP000241769"/>
    </source>
</evidence>
<protein>
    <recommendedName>
        <fullName evidence="5">Transmembrane protein</fullName>
    </recommendedName>
</protein>
<accession>A0A2P6MSX3</accession>
<dbReference type="InParanoid" id="A0A2P6MSX3"/>
<feature type="chain" id="PRO_5015148157" description="Transmembrane protein" evidence="2">
    <location>
        <begin position="22"/>
        <end position="442"/>
    </location>
</feature>
<feature type="transmembrane region" description="Helical" evidence="1">
    <location>
        <begin position="289"/>
        <end position="310"/>
    </location>
</feature>
<dbReference type="AlphaFoldDB" id="A0A2P6MSX3"/>
<feature type="transmembrane region" description="Helical" evidence="1">
    <location>
        <begin position="341"/>
        <end position="364"/>
    </location>
</feature>
<evidence type="ECO:0000313" key="3">
    <source>
        <dbReference type="EMBL" id="PRP74794.1"/>
    </source>
</evidence>
<dbReference type="Proteomes" id="UP000241769">
    <property type="component" value="Unassembled WGS sequence"/>
</dbReference>